<sequence length="224" mass="25290">MEKRNFAIAIDGPAAAGKSTVAKIVAKKLSFLYIDTGAMYRAITLKALKNGINVNNEDALLQLLMRTKIDFLQIDSEQKVLLDDIDVTEEIRSQEVTKQVSYVAKHPKVRKEMVARQREMARHKGVVMDGRDIGSQVLPDAEVKIFLVASVEERAKRRYEENKRRGIPSDMEELIKEIALRDRIDSEREASPLIKADGAIEIDTTSMTIQEVADRILNIAKKQL</sequence>
<dbReference type="AlphaFoldDB" id="A0A8J3EIT2"/>
<comment type="catalytic activity">
    <reaction evidence="7 9">
        <text>dCMP + ATP = dCDP + ADP</text>
        <dbReference type="Rhea" id="RHEA:25094"/>
        <dbReference type="ChEBI" id="CHEBI:30616"/>
        <dbReference type="ChEBI" id="CHEBI:57566"/>
        <dbReference type="ChEBI" id="CHEBI:58593"/>
        <dbReference type="ChEBI" id="CHEBI:456216"/>
        <dbReference type="EC" id="2.7.4.25"/>
    </reaction>
</comment>
<evidence type="ECO:0000259" key="10">
    <source>
        <dbReference type="Pfam" id="PF02224"/>
    </source>
</evidence>
<dbReference type="GO" id="GO:0036431">
    <property type="term" value="F:dCMP kinase activity"/>
    <property type="evidence" value="ECO:0007669"/>
    <property type="project" value="InterPro"/>
</dbReference>
<dbReference type="GO" id="GO:0005829">
    <property type="term" value="C:cytosol"/>
    <property type="evidence" value="ECO:0007669"/>
    <property type="project" value="TreeGrafter"/>
</dbReference>
<feature type="domain" description="Cytidylate kinase" evidence="10">
    <location>
        <begin position="8"/>
        <end position="221"/>
    </location>
</feature>
<evidence type="ECO:0000313" key="12">
    <source>
        <dbReference type="Proteomes" id="UP000602050"/>
    </source>
</evidence>
<organism evidence="11 12">
    <name type="scientific">Compostibacillus humi</name>
    <dbReference type="NCBI Taxonomy" id="1245525"/>
    <lineage>
        <taxon>Bacteria</taxon>
        <taxon>Bacillati</taxon>
        <taxon>Bacillota</taxon>
        <taxon>Bacilli</taxon>
        <taxon>Bacillales</taxon>
        <taxon>Bacillaceae</taxon>
        <taxon>Compostibacillus</taxon>
    </lineage>
</organism>
<keyword evidence="5 9" id="KW-0418">Kinase</keyword>
<dbReference type="Gene3D" id="3.40.50.300">
    <property type="entry name" value="P-loop containing nucleotide triphosphate hydrolases"/>
    <property type="match status" value="1"/>
</dbReference>
<evidence type="ECO:0000256" key="6">
    <source>
        <dbReference type="ARBA" id="ARBA00022840"/>
    </source>
</evidence>
<dbReference type="GO" id="GO:0006220">
    <property type="term" value="P:pyrimidine nucleotide metabolic process"/>
    <property type="evidence" value="ECO:0007669"/>
    <property type="project" value="UniProtKB-UniRule"/>
</dbReference>
<dbReference type="InterPro" id="IPR027417">
    <property type="entry name" value="P-loop_NTPase"/>
</dbReference>
<evidence type="ECO:0000256" key="2">
    <source>
        <dbReference type="ARBA" id="ARBA00022490"/>
    </source>
</evidence>
<evidence type="ECO:0000313" key="11">
    <source>
        <dbReference type="EMBL" id="GGH68909.1"/>
    </source>
</evidence>
<dbReference type="EMBL" id="BMEV01000003">
    <property type="protein sequence ID" value="GGH68909.1"/>
    <property type="molecule type" value="Genomic_DNA"/>
</dbReference>
<comment type="similarity">
    <text evidence="1 9">Belongs to the cytidylate kinase family. Type 1 subfamily.</text>
</comment>
<dbReference type="Pfam" id="PF02224">
    <property type="entry name" value="Cytidylate_kin"/>
    <property type="match status" value="1"/>
</dbReference>
<keyword evidence="6 9" id="KW-0067">ATP-binding</keyword>
<dbReference type="GO" id="GO:0005524">
    <property type="term" value="F:ATP binding"/>
    <property type="evidence" value="ECO:0007669"/>
    <property type="project" value="UniProtKB-UniRule"/>
</dbReference>
<reference evidence="11" key="2">
    <citation type="submission" date="2020-09" db="EMBL/GenBank/DDBJ databases">
        <authorList>
            <person name="Sun Q."/>
            <person name="Zhou Y."/>
        </authorList>
    </citation>
    <scope>NUCLEOTIDE SEQUENCE</scope>
    <source>
        <strain evidence="11">CGMCC 1.12360</strain>
    </source>
</reference>
<keyword evidence="3 9" id="KW-0808">Transferase</keyword>
<dbReference type="PANTHER" id="PTHR21299">
    <property type="entry name" value="CYTIDYLATE KINASE/PANTOATE-BETA-ALANINE LIGASE"/>
    <property type="match status" value="1"/>
</dbReference>
<protein>
    <recommendedName>
        <fullName evidence="9">Cytidylate kinase</fullName>
        <shortName evidence="9">CK</shortName>
        <ecNumber evidence="9">2.7.4.25</ecNumber>
    </recommendedName>
    <alternativeName>
        <fullName evidence="9">Cytidine monophosphate kinase</fullName>
        <shortName evidence="9">CMP kinase</shortName>
    </alternativeName>
</protein>
<dbReference type="EC" id="2.7.4.25" evidence="9"/>
<dbReference type="CDD" id="cd02020">
    <property type="entry name" value="CMPK"/>
    <property type="match status" value="1"/>
</dbReference>
<name>A0A8J3EIT2_9BACI</name>
<reference evidence="11" key="1">
    <citation type="journal article" date="2014" name="Int. J. Syst. Evol. Microbiol.">
        <title>Complete genome sequence of Corynebacterium casei LMG S-19264T (=DSM 44701T), isolated from a smear-ripened cheese.</title>
        <authorList>
            <consortium name="US DOE Joint Genome Institute (JGI-PGF)"/>
            <person name="Walter F."/>
            <person name="Albersmeier A."/>
            <person name="Kalinowski J."/>
            <person name="Ruckert C."/>
        </authorList>
    </citation>
    <scope>NUCLEOTIDE SEQUENCE</scope>
    <source>
        <strain evidence="11">CGMCC 1.12360</strain>
    </source>
</reference>
<keyword evidence="4 9" id="KW-0547">Nucleotide-binding</keyword>
<feature type="binding site" evidence="9">
    <location>
        <begin position="12"/>
        <end position="20"/>
    </location>
    <ligand>
        <name>ATP</name>
        <dbReference type="ChEBI" id="CHEBI:30616"/>
    </ligand>
</feature>
<dbReference type="RefSeq" id="WP_188390537.1">
    <property type="nucleotide sequence ID" value="NZ_BMEV01000003.1"/>
</dbReference>
<evidence type="ECO:0000256" key="3">
    <source>
        <dbReference type="ARBA" id="ARBA00022679"/>
    </source>
</evidence>
<gene>
    <name evidence="9 11" type="primary">cmk</name>
    <name evidence="11" type="ORF">GCM10010978_02370</name>
</gene>
<comment type="catalytic activity">
    <reaction evidence="8 9">
        <text>CMP + ATP = CDP + ADP</text>
        <dbReference type="Rhea" id="RHEA:11600"/>
        <dbReference type="ChEBI" id="CHEBI:30616"/>
        <dbReference type="ChEBI" id="CHEBI:58069"/>
        <dbReference type="ChEBI" id="CHEBI:60377"/>
        <dbReference type="ChEBI" id="CHEBI:456216"/>
        <dbReference type="EC" id="2.7.4.25"/>
    </reaction>
</comment>
<evidence type="ECO:0000256" key="9">
    <source>
        <dbReference type="HAMAP-Rule" id="MF_00238"/>
    </source>
</evidence>
<evidence type="ECO:0000256" key="7">
    <source>
        <dbReference type="ARBA" id="ARBA00047615"/>
    </source>
</evidence>
<accession>A0A8J3EIT2</accession>
<evidence type="ECO:0000256" key="8">
    <source>
        <dbReference type="ARBA" id="ARBA00048478"/>
    </source>
</evidence>
<proteinExistence type="inferred from homology"/>
<comment type="caution">
    <text evidence="11">The sequence shown here is derived from an EMBL/GenBank/DDBJ whole genome shotgun (WGS) entry which is preliminary data.</text>
</comment>
<dbReference type="GO" id="GO:0015949">
    <property type="term" value="P:nucleobase-containing small molecule interconversion"/>
    <property type="evidence" value="ECO:0007669"/>
    <property type="project" value="TreeGrafter"/>
</dbReference>
<evidence type="ECO:0000256" key="1">
    <source>
        <dbReference type="ARBA" id="ARBA00009427"/>
    </source>
</evidence>
<dbReference type="HAMAP" id="MF_00238">
    <property type="entry name" value="Cytidyl_kinase_type1"/>
    <property type="match status" value="1"/>
</dbReference>
<evidence type="ECO:0000256" key="4">
    <source>
        <dbReference type="ARBA" id="ARBA00022741"/>
    </source>
</evidence>
<evidence type="ECO:0000256" key="5">
    <source>
        <dbReference type="ARBA" id="ARBA00022777"/>
    </source>
</evidence>
<dbReference type="Proteomes" id="UP000602050">
    <property type="component" value="Unassembled WGS sequence"/>
</dbReference>
<dbReference type="SUPFAM" id="SSF52540">
    <property type="entry name" value="P-loop containing nucleoside triphosphate hydrolases"/>
    <property type="match status" value="1"/>
</dbReference>
<dbReference type="InterPro" id="IPR003136">
    <property type="entry name" value="Cytidylate_kin"/>
</dbReference>
<keyword evidence="2 9" id="KW-0963">Cytoplasm</keyword>
<comment type="subcellular location">
    <subcellularLocation>
        <location evidence="9">Cytoplasm</location>
    </subcellularLocation>
</comment>
<dbReference type="InterPro" id="IPR011994">
    <property type="entry name" value="Cytidylate_kinase_dom"/>
</dbReference>
<dbReference type="FunFam" id="3.40.50.300:FF:000484">
    <property type="entry name" value="Cytidylate kinase"/>
    <property type="match status" value="1"/>
</dbReference>
<dbReference type="NCBIfam" id="TIGR00017">
    <property type="entry name" value="cmk"/>
    <property type="match status" value="1"/>
</dbReference>
<keyword evidence="12" id="KW-1185">Reference proteome</keyword>
<dbReference type="PANTHER" id="PTHR21299:SF2">
    <property type="entry name" value="CYTIDYLATE KINASE"/>
    <property type="match status" value="1"/>
</dbReference>